<dbReference type="SUPFAM" id="SSF55083">
    <property type="entry name" value="6-hydroxymethyl-7,8-dihydropterin pyrophosphokinase, HPPK"/>
    <property type="match status" value="1"/>
</dbReference>
<keyword evidence="4" id="KW-0808">Transferase</keyword>
<dbReference type="InterPro" id="IPR000550">
    <property type="entry name" value="Hppk"/>
</dbReference>
<name>A0A938WY08_9BIFI</name>
<organism evidence="11 12">
    <name type="scientific">Bifidobacterium pullorum subsp. saeculare</name>
    <dbReference type="NCBI Taxonomy" id="78257"/>
    <lineage>
        <taxon>Bacteria</taxon>
        <taxon>Bacillati</taxon>
        <taxon>Actinomycetota</taxon>
        <taxon>Actinomycetes</taxon>
        <taxon>Bifidobacteriales</taxon>
        <taxon>Bifidobacteriaceae</taxon>
        <taxon>Bifidobacterium</taxon>
    </lineage>
</organism>
<keyword evidence="8" id="KW-0289">Folate biosynthesis</keyword>
<keyword evidence="7" id="KW-0067">ATP-binding</keyword>
<accession>A0A938WY08</accession>
<dbReference type="InterPro" id="IPR035907">
    <property type="entry name" value="Hppk_sf"/>
</dbReference>
<evidence type="ECO:0000259" key="10">
    <source>
        <dbReference type="Pfam" id="PF01288"/>
    </source>
</evidence>
<evidence type="ECO:0000256" key="4">
    <source>
        <dbReference type="ARBA" id="ARBA00022679"/>
    </source>
</evidence>
<dbReference type="GO" id="GO:0003848">
    <property type="term" value="F:2-amino-4-hydroxy-6-hydroxymethyldihydropteridine diphosphokinase activity"/>
    <property type="evidence" value="ECO:0007669"/>
    <property type="project" value="UniProtKB-EC"/>
</dbReference>
<evidence type="ECO:0000256" key="6">
    <source>
        <dbReference type="ARBA" id="ARBA00022777"/>
    </source>
</evidence>
<dbReference type="EC" id="2.7.6.3" evidence="3"/>
<evidence type="ECO:0000256" key="7">
    <source>
        <dbReference type="ARBA" id="ARBA00022840"/>
    </source>
</evidence>
<feature type="compositionally biased region" description="Low complexity" evidence="9">
    <location>
        <begin position="88"/>
        <end position="102"/>
    </location>
</feature>
<comment type="pathway">
    <text evidence="2">Cofactor biosynthesis; tetrahydrofolate biosynthesis; 2-amino-4-hydroxy-6-hydroxymethyl-7,8-dihydropteridine diphosphate from 7,8-dihydroneopterin triphosphate: step 4/4.</text>
</comment>
<keyword evidence="12" id="KW-1185">Reference proteome</keyword>
<gene>
    <name evidence="11" type="ORF">H7U32_06480</name>
</gene>
<proteinExistence type="predicted"/>
<dbReference type="GO" id="GO:0005524">
    <property type="term" value="F:ATP binding"/>
    <property type="evidence" value="ECO:0007669"/>
    <property type="project" value="UniProtKB-KW"/>
</dbReference>
<feature type="domain" description="7,8-dihydro-6-hydroxymethylpterin-pyrophosphokinase" evidence="10">
    <location>
        <begin position="116"/>
        <end position="231"/>
    </location>
</feature>
<dbReference type="Proteomes" id="UP000718821">
    <property type="component" value="Unassembled WGS sequence"/>
</dbReference>
<dbReference type="Gene3D" id="3.30.70.560">
    <property type="entry name" value="7,8-Dihydro-6-hydroxymethylpterin-pyrophosphokinase HPPK"/>
    <property type="match status" value="1"/>
</dbReference>
<comment type="catalytic activity">
    <reaction evidence="1">
        <text>6-hydroxymethyl-7,8-dihydropterin + ATP = (7,8-dihydropterin-6-yl)methyl diphosphate + AMP + H(+)</text>
        <dbReference type="Rhea" id="RHEA:11412"/>
        <dbReference type="ChEBI" id="CHEBI:15378"/>
        <dbReference type="ChEBI" id="CHEBI:30616"/>
        <dbReference type="ChEBI" id="CHEBI:44841"/>
        <dbReference type="ChEBI" id="CHEBI:72950"/>
        <dbReference type="ChEBI" id="CHEBI:456215"/>
        <dbReference type="EC" id="2.7.6.3"/>
    </reaction>
</comment>
<evidence type="ECO:0000256" key="8">
    <source>
        <dbReference type="ARBA" id="ARBA00022909"/>
    </source>
</evidence>
<dbReference type="EMBL" id="JACLYU010000011">
    <property type="protein sequence ID" value="MBM6699956.1"/>
    <property type="molecule type" value="Genomic_DNA"/>
</dbReference>
<keyword evidence="5" id="KW-0547">Nucleotide-binding</keyword>
<reference evidence="11" key="2">
    <citation type="journal article" date="2021" name="Sci. Rep.">
        <title>The distribution of antibiotic resistance genes in chicken gut microbiota commensals.</title>
        <authorList>
            <person name="Juricova H."/>
            <person name="Matiasovicova J."/>
            <person name="Kubasova T."/>
            <person name="Cejkova D."/>
            <person name="Rychlik I."/>
        </authorList>
    </citation>
    <scope>NUCLEOTIDE SEQUENCE</scope>
    <source>
        <strain evidence="11">An836</strain>
    </source>
</reference>
<reference evidence="11" key="1">
    <citation type="submission" date="2020-08" db="EMBL/GenBank/DDBJ databases">
        <authorList>
            <person name="Cejkova D."/>
            <person name="Kubasova T."/>
            <person name="Jahodarova E."/>
            <person name="Rychlik I."/>
        </authorList>
    </citation>
    <scope>NUCLEOTIDE SEQUENCE</scope>
    <source>
        <strain evidence="11">An836</strain>
    </source>
</reference>
<feature type="region of interest" description="Disordered" evidence="9">
    <location>
        <begin position="73"/>
        <end position="111"/>
    </location>
</feature>
<evidence type="ECO:0000256" key="1">
    <source>
        <dbReference type="ARBA" id="ARBA00000198"/>
    </source>
</evidence>
<evidence type="ECO:0000256" key="3">
    <source>
        <dbReference type="ARBA" id="ARBA00013253"/>
    </source>
</evidence>
<evidence type="ECO:0000313" key="12">
    <source>
        <dbReference type="Proteomes" id="UP000718821"/>
    </source>
</evidence>
<dbReference type="AlphaFoldDB" id="A0A938WY08"/>
<evidence type="ECO:0000256" key="9">
    <source>
        <dbReference type="SAM" id="MobiDB-lite"/>
    </source>
</evidence>
<dbReference type="GO" id="GO:0016301">
    <property type="term" value="F:kinase activity"/>
    <property type="evidence" value="ECO:0007669"/>
    <property type="project" value="UniProtKB-KW"/>
</dbReference>
<dbReference type="GO" id="GO:0046656">
    <property type="term" value="P:folic acid biosynthetic process"/>
    <property type="evidence" value="ECO:0007669"/>
    <property type="project" value="UniProtKB-KW"/>
</dbReference>
<keyword evidence="6" id="KW-0418">Kinase</keyword>
<evidence type="ECO:0000256" key="5">
    <source>
        <dbReference type="ARBA" id="ARBA00022741"/>
    </source>
</evidence>
<comment type="caution">
    <text evidence="11">The sequence shown here is derived from an EMBL/GenBank/DDBJ whole genome shotgun (WGS) entry which is preliminary data.</text>
</comment>
<evidence type="ECO:0000313" key="11">
    <source>
        <dbReference type="EMBL" id="MBM6699956.1"/>
    </source>
</evidence>
<evidence type="ECO:0000256" key="2">
    <source>
        <dbReference type="ARBA" id="ARBA00005051"/>
    </source>
</evidence>
<protein>
    <recommendedName>
        <fullName evidence="3">2-amino-4-hydroxy-6-hydroxymethyldihydropteridine diphosphokinase</fullName>
        <ecNumber evidence="3">2.7.6.3</ecNumber>
    </recommendedName>
</protein>
<dbReference type="Pfam" id="PF01288">
    <property type="entry name" value="HPPK"/>
    <property type="match status" value="1"/>
</dbReference>
<sequence>MGNDAMAAGEALLAGLTAEVTLRLTPAQARLLGDGAHVDVIVHSADGRHSGLVHGAALNLVADGAGARIAGSGAAAEPGMRHGAGFQTDGPDGTDGPIGTDSDGTDSDGTSRRAVISMDSTSMEAETLFRSAIVALDGIPGGEIEGISPLYHVSAIDGPDAMAAVVQLTTKLGARQLIATLGAIEASHADQLDLDLVDMEGVESDEPDCRVPWPSARTHASVLAPWLDMDPDARIGRDPVSYLLALAPDAGQVGLLSDNWVLGGTV</sequence>